<dbReference type="PROSITE" id="PS51532">
    <property type="entry name" value="PITH"/>
    <property type="match status" value="1"/>
</dbReference>
<gene>
    <name evidence="4" type="ORF">KIN20_001067</name>
</gene>
<comment type="caution">
    <text evidence="4">The sequence shown here is derived from an EMBL/GenBank/DDBJ whole genome shotgun (WGS) entry which is preliminary data.</text>
</comment>
<evidence type="ECO:0000259" key="2">
    <source>
        <dbReference type="PROSITE" id="PS51352"/>
    </source>
</evidence>
<evidence type="ECO:0000256" key="1">
    <source>
        <dbReference type="ARBA" id="ARBA00023157"/>
    </source>
</evidence>
<proteinExistence type="predicted"/>
<dbReference type="PROSITE" id="PS00194">
    <property type="entry name" value="THIOREDOXIN_1"/>
    <property type="match status" value="1"/>
</dbReference>
<dbReference type="InterPro" id="IPR008979">
    <property type="entry name" value="Galactose-bd-like_sf"/>
</dbReference>
<dbReference type="InterPro" id="IPR013766">
    <property type="entry name" value="Thioredoxin_domain"/>
</dbReference>
<dbReference type="InterPro" id="IPR017937">
    <property type="entry name" value="Thioredoxin_CS"/>
</dbReference>
<accession>A0AAD5ME98</accession>
<evidence type="ECO:0000313" key="5">
    <source>
        <dbReference type="Proteomes" id="UP001196413"/>
    </source>
</evidence>
<dbReference type="CDD" id="cd02947">
    <property type="entry name" value="TRX_family"/>
    <property type="match status" value="1"/>
</dbReference>
<dbReference type="Gene3D" id="2.60.120.470">
    <property type="entry name" value="PITH domain"/>
    <property type="match status" value="1"/>
</dbReference>
<dbReference type="Pfam" id="PF06201">
    <property type="entry name" value="PITH"/>
    <property type="match status" value="1"/>
</dbReference>
<dbReference type="Gene3D" id="3.40.30.10">
    <property type="entry name" value="Glutaredoxin"/>
    <property type="match status" value="1"/>
</dbReference>
<dbReference type="AlphaFoldDB" id="A0AAD5ME98"/>
<dbReference type="InterPro" id="IPR037047">
    <property type="entry name" value="PITH_dom_sf"/>
</dbReference>
<keyword evidence="1" id="KW-1015">Disulfide bond</keyword>
<feature type="domain" description="Thioredoxin" evidence="2">
    <location>
        <begin position="53"/>
        <end position="211"/>
    </location>
</feature>
<dbReference type="InterPro" id="IPR036249">
    <property type="entry name" value="Thioredoxin-like_sf"/>
</dbReference>
<dbReference type="Proteomes" id="UP001196413">
    <property type="component" value="Unassembled WGS sequence"/>
</dbReference>
<feature type="domain" description="PITH" evidence="3">
    <location>
        <begin position="212"/>
        <end position="380"/>
    </location>
</feature>
<protein>
    <recommendedName>
        <fullName evidence="6">Thioredoxin</fullName>
    </recommendedName>
</protein>
<evidence type="ECO:0008006" key="6">
    <source>
        <dbReference type="Google" id="ProtNLM"/>
    </source>
</evidence>
<organism evidence="4 5">
    <name type="scientific">Parelaphostrongylus tenuis</name>
    <name type="common">Meningeal worm</name>
    <dbReference type="NCBI Taxonomy" id="148309"/>
    <lineage>
        <taxon>Eukaryota</taxon>
        <taxon>Metazoa</taxon>
        <taxon>Ecdysozoa</taxon>
        <taxon>Nematoda</taxon>
        <taxon>Chromadorea</taxon>
        <taxon>Rhabditida</taxon>
        <taxon>Rhabditina</taxon>
        <taxon>Rhabditomorpha</taxon>
        <taxon>Strongyloidea</taxon>
        <taxon>Metastrongylidae</taxon>
        <taxon>Parelaphostrongylus</taxon>
    </lineage>
</organism>
<dbReference type="PROSITE" id="PS51352">
    <property type="entry name" value="THIOREDOXIN_2"/>
    <property type="match status" value="1"/>
</dbReference>
<evidence type="ECO:0000259" key="3">
    <source>
        <dbReference type="PROSITE" id="PS51532"/>
    </source>
</evidence>
<dbReference type="InterPro" id="IPR010400">
    <property type="entry name" value="PITH_dom"/>
</dbReference>
<reference evidence="4" key="1">
    <citation type="submission" date="2021-06" db="EMBL/GenBank/DDBJ databases">
        <title>Parelaphostrongylus tenuis whole genome reference sequence.</title>
        <authorList>
            <person name="Garwood T.J."/>
            <person name="Larsen P.A."/>
            <person name="Fountain-Jones N.M."/>
            <person name="Garbe J.R."/>
            <person name="Macchietto M.G."/>
            <person name="Kania S.A."/>
            <person name="Gerhold R.W."/>
            <person name="Richards J.E."/>
            <person name="Wolf T.M."/>
        </authorList>
    </citation>
    <scope>NUCLEOTIDE SEQUENCE</scope>
    <source>
        <strain evidence="4">MNPRO001-30</strain>
        <tissue evidence="4">Meninges</tissue>
    </source>
</reference>
<evidence type="ECO:0000313" key="4">
    <source>
        <dbReference type="EMBL" id="KAJ1346309.1"/>
    </source>
</evidence>
<keyword evidence="5" id="KW-1185">Reference proteome</keyword>
<sequence>MVPLVSDLSARISITDWIQREATASHCDGQRLINTVSFILPCVHLYKRMVWVTRQVTRKPDTSVSALTASLVEQYHSPLAKPFEEPNSYREPYEATCMTQKRRRMPVRVCQDDTEFQAALAEAGAKPVVVDFYAEWCGPCKIVAPVFEDLSNKYLTMAFIKVDVDKCEESAASSGVSAMPTFMIFINGEKVDSFRGANPSALESLIQKWAGVQSTDVPGQSDITSLIDKKQMECLNGDDTTPLVGFLEGENVLRSDCDEQLIISLPFIQPVKVHSIMLKGVDGKTPKSVRIFSNLPKTLDFDGASSLEALQVLEFTEKAQTEPEVQQLKYVKFQNVNNIQLFIENNHGGGDVTEIEKLKIFGTPLSGMNMNEFRRVAGKKGEVGH</sequence>
<dbReference type="SUPFAM" id="SSF49785">
    <property type="entry name" value="Galactose-binding domain-like"/>
    <property type="match status" value="1"/>
</dbReference>
<dbReference type="EMBL" id="JAHQIW010000155">
    <property type="protein sequence ID" value="KAJ1346309.1"/>
    <property type="molecule type" value="Genomic_DNA"/>
</dbReference>
<dbReference type="SUPFAM" id="SSF52833">
    <property type="entry name" value="Thioredoxin-like"/>
    <property type="match status" value="1"/>
</dbReference>
<name>A0AAD5ME98_PARTN</name>
<dbReference type="FunFam" id="3.40.30.10:FF:000245">
    <property type="entry name" value="Thioredoxin"/>
    <property type="match status" value="1"/>
</dbReference>
<dbReference type="GO" id="GO:0005737">
    <property type="term" value="C:cytoplasm"/>
    <property type="evidence" value="ECO:0007669"/>
    <property type="project" value="UniProtKB-ARBA"/>
</dbReference>
<dbReference type="PANTHER" id="PTHR46115">
    <property type="entry name" value="THIOREDOXIN-LIKE PROTEIN 1"/>
    <property type="match status" value="1"/>
</dbReference>
<dbReference type="Pfam" id="PF00085">
    <property type="entry name" value="Thioredoxin"/>
    <property type="match status" value="1"/>
</dbReference>
<dbReference type="PRINTS" id="PR00421">
    <property type="entry name" value="THIOREDOXIN"/>
</dbReference>